<accession>A0A4R3V591</accession>
<dbReference type="NCBIfam" id="NF002211">
    <property type="entry name" value="PRK01103.1"/>
    <property type="match status" value="1"/>
</dbReference>
<evidence type="ECO:0000256" key="5">
    <source>
        <dbReference type="ARBA" id="ARBA00022763"/>
    </source>
</evidence>
<dbReference type="Proteomes" id="UP000294692">
    <property type="component" value="Unassembled WGS sequence"/>
</dbReference>
<dbReference type="InterPro" id="IPR012319">
    <property type="entry name" value="FPG_cat"/>
</dbReference>
<keyword evidence="12 15" id="KW-0511">Multifunctional enzyme</keyword>
<dbReference type="PROSITE" id="PS51068">
    <property type="entry name" value="FPG_CAT"/>
    <property type="match status" value="1"/>
</dbReference>
<protein>
    <recommendedName>
        <fullName evidence="15">Formamidopyrimidine-DNA glycosylase</fullName>
        <shortName evidence="15">Fapy-DNA glycosylase</shortName>
        <ecNumber evidence="15">3.2.2.23</ecNumber>
    </recommendedName>
    <alternativeName>
        <fullName evidence="15">DNA-(apurinic or apyrimidinic site) lyase MutM</fullName>
        <shortName evidence="15">AP lyase MutM</shortName>
        <ecNumber evidence="15">4.2.99.18</ecNumber>
    </alternativeName>
</protein>
<keyword evidence="9 15" id="KW-0238">DNA-binding</keyword>
<evidence type="ECO:0000256" key="1">
    <source>
        <dbReference type="ARBA" id="ARBA00001668"/>
    </source>
</evidence>
<dbReference type="InterPro" id="IPR010663">
    <property type="entry name" value="Znf_FPG/IleRS"/>
</dbReference>
<dbReference type="Pfam" id="PF06831">
    <property type="entry name" value="H2TH"/>
    <property type="match status" value="1"/>
</dbReference>
<dbReference type="SUPFAM" id="SSF46946">
    <property type="entry name" value="S13-like H2TH domain"/>
    <property type="match status" value="1"/>
</dbReference>
<evidence type="ECO:0000256" key="6">
    <source>
        <dbReference type="ARBA" id="ARBA00022771"/>
    </source>
</evidence>
<keyword evidence="19" id="KW-1185">Reference proteome</keyword>
<dbReference type="HAMAP" id="MF_00103">
    <property type="entry name" value="Fapy_DNA_glycosyl"/>
    <property type="match status" value="1"/>
</dbReference>
<comment type="cofactor">
    <cofactor evidence="15">
        <name>Zn(2+)</name>
        <dbReference type="ChEBI" id="CHEBI:29105"/>
    </cofactor>
    <text evidence="15">Binds 1 zinc ion per subunit.</text>
</comment>
<dbReference type="GO" id="GO:0034039">
    <property type="term" value="F:8-oxo-7,8-dihydroguanine DNA N-glycosylase activity"/>
    <property type="evidence" value="ECO:0007669"/>
    <property type="project" value="TreeGrafter"/>
</dbReference>
<dbReference type="InterPro" id="IPR015887">
    <property type="entry name" value="DNA_glyclase_Znf_dom_DNA_BS"/>
</dbReference>
<dbReference type="CDD" id="cd08966">
    <property type="entry name" value="EcFpg-like_N"/>
    <property type="match status" value="1"/>
</dbReference>
<feature type="active site" description="Proton donor" evidence="15">
    <location>
        <position position="3"/>
    </location>
</feature>
<evidence type="ECO:0000259" key="17">
    <source>
        <dbReference type="PROSITE" id="PS51068"/>
    </source>
</evidence>
<feature type="domain" description="FPG-type" evidence="16">
    <location>
        <begin position="240"/>
        <end position="274"/>
    </location>
</feature>
<keyword evidence="7 15" id="KW-0378">Hydrolase</keyword>
<dbReference type="PROSITE" id="PS01242">
    <property type="entry name" value="ZF_FPG_1"/>
    <property type="match status" value="1"/>
</dbReference>
<evidence type="ECO:0000256" key="3">
    <source>
        <dbReference type="ARBA" id="ARBA00011245"/>
    </source>
</evidence>
<dbReference type="SMART" id="SM00898">
    <property type="entry name" value="Fapy_DNA_glyco"/>
    <property type="match status" value="1"/>
</dbReference>
<sequence length="277" mass="30852">MPELPEVETTRRGIATVITGQPLLRMVVHEPRMRWPVPPDLPARVQDLPVLSCGRRGKYLLLEFPGGTQIVHLGMSGSLRSAPMDSPRRKHDHIEWIFPSARLLLHDPRRFGAVLWHDGRDGPIEQHPLLRQLGVEPFDPVFDGAFLHRHLAGKSQPIKLALLSGRPVVGVGNIYASEALFKARIHPQTPSGTLSARRCQRLADAIRETLAQALDSGGSTLRDYVNASGEPGAYFAIHAAVYEREGQPCRVCASPIRRMTQGQRSTYYCSRCQRKTP</sequence>
<dbReference type="Pfam" id="PF06827">
    <property type="entry name" value="zf-FPG_IleRS"/>
    <property type="match status" value="1"/>
</dbReference>
<keyword evidence="10 15" id="KW-0234">DNA repair</keyword>
<dbReference type="InterPro" id="IPR015886">
    <property type="entry name" value="H2TH_FPG"/>
</dbReference>
<comment type="catalytic activity">
    <reaction evidence="14 15">
        <text>2'-deoxyribonucleotide-(2'-deoxyribose 5'-phosphate)-2'-deoxyribonucleotide-DNA = a 3'-end 2'-deoxyribonucleotide-(2,3-dehydro-2,3-deoxyribose 5'-phosphate)-DNA + a 5'-end 5'-phospho-2'-deoxyribonucleoside-DNA + H(+)</text>
        <dbReference type="Rhea" id="RHEA:66592"/>
        <dbReference type="Rhea" id="RHEA-COMP:13180"/>
        <dbReference type="Rhea" id="RHEA-COMP:16897"/>
        <dbReference type="Rhea" id="RHEA-COMP:17067"/>
        <dbReference type="ChEBI" id="CHEBI:15378"/>
        <dbReference type="ChEBI" id="CHEBI:136412"/>
        <dbReference type="ChEBI" id="CHEBI:157695"/>
        <dbReference type="ChEBI" id="CHEBI:167181"/>
        <dbReference type="EC" id="4.2.99.18"/>
    </reaction>
</comment>
<keyword evidence="11 15" id="KW-0456">Lyase</keyword>
<dbReference type="GO" id="GO:0006284">
    <property type="term" value="P:base-excision repair"/>
    <property type="evidence" value="ECO:0007669"/>
    <property type="project" value="InterPro"/>
</dbReference>
<feature type="binding site" evidence="15">
    <location>
        <position position="91"/>
    </location>
    <ligand>
        <name>DNA</name>
        <dbReference type="ChEBI" id="CHEBI:16991"/>
    </ligand>
</feature>
<feature type="active site" description="Proton donor; for beta-elimination activity" evidence="15">
    <location>
        <position position="58"/>
    </location>
</feature>
<dbReference type="AlphaFoldDB" id="A0A4R3V591"/>
<dbReference type="GO" id="GO:0003684">
    <property type="term" value="F:damaged DNA binding"/>
    <property type="evidence" value="ECO:0007669"/>
    <property type="project" value="InterPro"/>
</dbReference>
<dbReference type="NCBIfam" id="TIGR00577">
    <property type="entry name" value="fpg"/>
    <property type="match status" value="1"/>
</dbReference>
<evidence type="ECO:0000256" key="13">
    <source>
        <dbReference type="ARBA" id="ARBA00023295"/>
    </source>
</evidence>
<dbReference type="SUPFAM" id="SSF57716">
    <property type="entry name" value="Glucocorticoid receptor-like (DNA-binding domain)"/>
    <property type="match status" value="1"/>
</dbReference>
<dbReference type="OrthoDB" id="9800855at2"/>
<dbReference type="GO" id="GO:0140078">
    <property type="term" value="F:class I DNA-(apurinic or apyrimidinic site) endonuclease activity"/>
    <property type="evidence" value="ECO:0007669"/>
    <property type="project" value="UniProtKB-EC"/>
</dbReference>
<comment type="similarity">
    <text evidence="2 15">Belongs to the FPG family.</text>
</comment>
<evidence type="ECO:0000256" key="10">
    <source>
        <dbReference type="ARBA" id="ARBA00023204"/>
    </source>
</evidence>
<dbReference type="Gene3D" id="3.20.190.10">
    <property type="entry name" value="MutM-like, N-terminal"/>
    <property type="match status" value="1"/>
</dbReference>
<dbReference type="SMART" id="SM01232">
    <property type="entry name" value="H2TH"/>
    <property type="match status" value="1"/>
</dbReference>
<name>A0A4R3V591_9BURK</name>
<dbReference type="Pfam" id="PF01149">
    <property type="entry name" value="Fapy_DNA_glyco"/>
    <property type="match status" value="1"/>
</dbReference>
<evidence type="ECO:0000256" key="4">
    <source>
        <dbReference type="ARBA" id="ARBA00022723"/>
    </source>
</evidence>
<feature type="binding site" evidence="15">
    <location>
        <position position="154"/>
    </location>
    <ligand>
        <name>DNA</name>
        <dbReference type="ChEBI" id="CHEBI:16991"/>
    </ligand>
</feature>
<dbReference type="EMBL" id="SMBX01000005">
    <property type="protein sequence ID" value="TCU98478.1"/>
    <property type="molecule type" value="Genomic_DNA"/>
</dbReference>
<comment type="catalytic activity">
    <reaction evidence="1 15">
        <text>Hydrolysis of DNA containing ring-opened 7-methylguanine residues, releasing 2,6-diamino-4-hydroxy-5-(N-methyl)formamidopyrimidine.</text>
        <dbReference type="EC" id="3.2.2.23"/>
    </reaction>
</comment>
<evidence type="ECO:0000256" key="11">
    <source>
        <dbReference type="ARBA" id="ARBA00023239"/>
    </source>
</evidence>
<evidence type="ECO:0000256" key="14">
    <source>
        <dbReference type="ARBA" id="ARBA00044632"/>
    </source>
</evidence>
<reference evidence="18 19" key="1">
    <citation type="submission" date="2019-03" db="EMBL/GenBank/DDBJ databases">
        <title>Genomic Encyclopedia of Type Strains, Phase IV (KMG-IV): sequencing the most valuable type-strain genomes for metagenomic binning, comparative biology and taxonomic classification.</title>
        <authorList>
            <person name="Goeker M."/>
        </authorList>
    </citation>
    <scope>NUCLEOTIDE SEQUENCE [LARGE SCALE GENOMIC DNA]</scope>
    <source>
        <strain evidence="18 19">DSM 100048</strain>
    </source>
</reference>
<evidence type="ECO:0000256" key="2">
    <source>
        <dbReference type="ARBA" id="ARBA00009409"/>
    </source>
</evidence>
<evidence type="ECO:0000256" key="9">
    <source>
        <dbReference type="ARBA" id="ARBA00023125"/>
    </source>
</evidence>
<organism evidence="18 19">
    <name type="scientific">Paracandidimonas soli</name>
    <dbReference type="NCBI Taxonomy" id="1917182"/>
    <lineage>
        <taxon>Bacteria</taxon>
        <taxon>Pseudomonadati</taxon>
        <taxon>Pseudomonadota</taxon>
        <taxon>Betaproteobacteria</taxon>
        <taxon>Burkholderiales</taxon>
        <taxon>Alcaligenaceae</taxon>
        <taxon>Paracandidimonas</taxon>
    </lineage>
</organism>
<comment type="subunit">
    <text evidence="3 15">Monomer.</text>
</comment>
<feature type="binding site" evidence="15">
    <location>
        <position position="109"/>
    </location>
    <ligand>
        <name>DNA</name>
        <dbReference type="ChEBI" id="CHEBI:16991"/>
    </ligand>
</feature>
<evidence type="ECO:0000256" key="8">
    <source>
        <dbReference type="ARBA" id="ARBA00022833"/>
    </source>
</evidence>
<dbReference type="FunFam" id="1.10.8.50:FF:000003">
    <property type="entry name" value="Formamidopyrimidine-DNA glycosylase"/>
    <property type="match status" value="1"/>
</dbReference>
<keyword evidence="13 15" id="KW-0326">Glycosidase</keyword>
<feature type="active site" description="Proton donor; for delta-elimination activity" evidence="15">
    <location>
        <position position="264"/>
    </location>
</feature>
<dbReference type="EC" id="4.2.99.18" evidence="15"/>
<dbReference type="InterPro" id="IPR020629">
    <property type="entry name" value="FPG_Glyclase"/>
</dbReference>
<evidence type="ECO:0000313" key="19">
    <source>
        <dbReference type="Proteomes" id="UP000294692"/>
    </source>
</evidence>
<dbReference type="GO" id="GO:0008270">
    <property type="term" value="F:zinc ion binding"/>
    <property type="evidence" value="ECO:0007669"/>
    <property type="project" value="UniProtKB-UniRule"/>
</dbReference>
<keyword evidence="5 15" id="KW-0227">DNA damage</keyword>
<dbReference type="InterPro" id="IPR000214">
    <property type="entry name" value="Znf_DNA_glyclase/AP_lyase"/>
</dbReference>
<evidence type="ECO:0000256" key="7">
    <source>
        <dbReference type="ARBA" id="ARBA00022801"/>
    </source>
</evidence>
<dbReference type="PANTHER" id="PTHR22993">
    <property type="entry name" value="FORMAMIDOPYRIMIDINE-DNA GLYCOSYLASE"/>
    <property type="match status" value="1"/>
</dbReference>
<keyword evidence="6 15" id="KW-0863">Zinc-finger</keyword>
<feature type="domain" description="Formamidopyrimidine-DNA glycosylase catalytic" evidence="17">
    <location>
        <begin position="2"/>
        <end position="112"/>
    </location>
</feature>
<evidence type="ECO:0000256" key="12">
    <source>
        <dbReference type="ARBA" id="ARBA00023268"/>
    </source>
</evidence>
<evidence type="ECO:0000259" key="16">
    <source>
        <dbReference type="PROSITE" id="PS51066"/>
    </source>
</evidence>
<keyword evidence="8 15" id="KW-0862">Zinc</keyword>
<comment type="function">
    <text evidence="15">Involved in base excision repair of DNA damaged by oxidation or by mutagenic agents. Acts as DNA glycosylase that recognizes and removes damaged bases. Has a preference for oxidized purines, such as 7,8-dihydro-8-oxoguanine (8-oxoG). Has AP (apurinic/apyrimidinic) lyase activity and introduces nicks in the DNA strand. Cleaves the DNA backbone by beta-delta elimination to generate a single-strand break at the site of the removed base with both 3'- and 5'-phosphates.</text>
</comment>
<feature type="active site" description="Schiff-base intermediate with DNA" evidence="15">
    <location>
        <position position="2"/>
    </location>
</feature>
<proteinExistence type="inferred from homology"/>
<keyword evidence="4 15" id="KW-0479">Metal-binding</keyword>
<dbReference type="RefSeq" id="WP_132477140.1">
    <property type="nucleotide sequence ID" value="NZ_JBEBWM010000050.1"/>
</dbReference>
<dbReference type="InterPro" id="IPR010979">
    <property type="entry name" value="Ribosomal_uS13-like_H2TH"/>
</dbReference>
<evidence type="ECO:0000313" key="18">
    <source>
        <dbReference type="EMBL" id="TCU98478.1"/>
    </source>
</evidence>
<comment type="caution">
    <text evidence="18">The sequence shown here is derived from an EMBL/GenBank/DDBJ whole genome shotgun (WGS) entry which is preliminary data.</text>
</comment>
<dbReference type="Gene3D" id="1.10.8.50">
    <property type="match status" value="1"/>
</dbReference>
<dbReference type="SUPFAM" id="SSF81624">
    <property type="entry name" value="N-terminal domain of MutM-like DNA repair proteins"/>
    <property type="match status" value="1"/>
</dbReference>
<dbReference type="EC" id="3.2.2.23" evidence="15"/>
<dbReference type="PROSITE" id="PS51066">
    <property type="entry name" value="ZF_FPG_2"/>
    <property type="match status" value="1"/>
</dbReference>
<dbReference type="PANTHER" id="PTHR22993:SF9">
    <property type="entry name" value="FORMAMIDOPYRIMIDINE-DNA GLYCOSYLASE"/>
    <property type="match status" value="1"/>
</dbReference>
<dbReference type="InterPro" id="IPR035937">
    <property type="entry name" value="FPG_N"/>
</dbReference>
<evidence type="ECO:0000256" key="15">
    <source>
        <dbReference type="HAMAP-Rule" id="MF_00103"/>
    </source>
</evidence>
<gene>
    <name evidence="15" type="primary">mutM</name>
    <name evidence="15" type="synonym">fpg</name>
    <name evidence="18" type="ORF">EV686_105178</name>
</gene>